<dbReference type="GO" id="GO:0016560">
    <property type="term" value="P:protein import into peroxisome matrix, docking"/>
    <property type="evidence" value="ECO:0007669"/>
    <property type="project" value="TreeGrafter"/>
</dbReference>
<comment type="caution">
    <text evidence="3">The sequence shown here is derived from an EMBL/GenBank/DDBJ whole genome shotgun (WGS) entry which is preliminary data.</text>
</comment>
<evidence type="ECO:0000256" key="1">
    <source>
        <dbReference type="ARBA" id="ARBA00022737"/>
    </source>
</evidence>
<dbReference type="PANTHER" id="PTHR10130">
    <property type="entry name" value="PEROXISOMAL TARGETING SIGNAL 1 RECEPTOR PEX5"/>
    <property type="match status" value="1"/>
</dbReference>
<dbReference type="InterPro" id="IPR024111">
    <property type="entry name" value="PEX5/PEX5L"/>
</dbReference>
<evidence type="ECO:0000313" key="4">
    <source>
        <dbReference type="Proteomes" id="UP000663881"/>
    </source>
</evidence>
<name>A0A820LA26_9BILA</name>
<evidence type="ECO:0000256" key="2">
    <source>
        <dbReference type="ARBA" id="ARBA00022803"/>
    </source>
</evidence>
<protein>
    <submittedName>
        <fullName evidence="3">Uncharacterized protein</fullName>
    </submittedName>
</protein>
<evidence type="ECO:0000313" key="3">
    <source>
        <dbReference type="EMBL" id="CAF4350236.1"/>
    </source>
</evidence>
<sequence length="61" mass="6906">FDHINPYEEGLKHLEVHDIVNAILFFEAAVQNKHDHADAWLCLGITQSENGQDIHAIDALK</sequence>
<dbReference type="SUPFAM" id="SSF48452">
    <property type="entry name" value="TPR-like"/>
    <property type="match status" value="1"/>
</dbReference>
<dbReference type="GO" id="GO:0005778">
    <property type="term" value="C:peroxisomal membrane"/>
    <property type="evidence" value="ECO:0007669"/>
    <property type="project" value="TreeGrafter"/>
</dbReference>
<organism evidence="3 4">
    <name type="scientific">Adineta steineri</name>
    <dbReference type="NCBI Taxonomy" id="433720"/>
    <lineage>
        <taxon>Eukaryota</taxon>
        <taxon>Metazoa</taxon>
        <taxon>Spiralia</taxon>
        <taxon>Gnathifera</taxon>
        <taxon>Rotifera</taxon>
        <taxon>Eurotatoria</taxon>
        <taxon>Bdelloidea</taxon>
        <taxon>Adinetida</taxon>
        <taxon>Adinetidae</taxon>
        <taxon>Adineta</taxon>
    </lineage>
</organism>
<dbReference type="Proteomes" id="UP000663881">
    <property type="component" value="Unassembled WGS sequence"/>
</dbReference>
<dbReference type="GO" id="GO:0005829">
    <property type="term" value="C:cytosol"/>
    <property type="evidence" value="ECO:0007669"/>
    <property type="project" value="TreeGrafter"/>
</dbReference>
<dbReference type="InterPro" id="IPR011990">
    <property type="entry name" value="TPR-like_helical_dom_sf"/>
</dbReference>
<accession>A0A820LA26</accession>
<keyword evidence="1" id="KW-0677">Repeat</keyword>
<dbReference type="GO" id="GO:0005052">
    <property type="term" value="F:peroxisome matrix targeting signal-1 binding"/>
    <property type="evidence" value="ECO:0007669"/>
    <property type="project" value="TreeGrafter"/>
</dbReference>
<keyword evidence="2" id="KW-0802">TPR repeat</keyword>
<dbReference type="EMBL" id="CAJOAY010021650">
    <property type="protein sequence ID" value="CAF4350236.1"/>
    <property type="molecule type" value="Genomic_DNA"/>
</dbReference>
<feature type="non-terminal residue" evidence="3">
    <location>
        <position position="1"/>
    </location>
</feature>
<feature type="non-terminal residue" evidence="3">
    <location>
        <position position="61"/>
    </location>
</feature>
<proteinExistence type="predicted"/>
<dbReference type="AlphaFoldDB" id="A0A820LA26"/>
<gene>
    <name evidence="3" type="ORF">OKA104_LOCUS48763</name>
</gene>
<dbReference type="PANTHER" id="PTHR10130:SF0">
    <property type="entry name" value="GH08708P"/>
    <property type="match status" value="1"/>
</dbReference>
<dbReference type="Gene3D" id="1.25.40.10">
    <property type="entry name" value="Tetratricopeptide repeat domain"/>
    <property type="match status" value="1"/>
</dbReference>
<reference evidence="3" key="1">
    <citation type="submission" date="2021-02" db="EMBL/GenBank/DDBJ databases">
        <authorList>
            <person name="Nowell W R."/>
        </authorList>
    </citation>
    <scope>NUCLEOTIDE SEQUENCE</scope>
</reference>